<dbReference type="RefSeq" id="WP_209529669.1">
    <property type="nucleotide sequence ID" value="NZ_JAEEGA010000010.1"/>
</dbReference>
<protein>
    <submittedName>
        <fullName evidence="2">ABC transporter permease</fullName>
    </submittedName>
</protein>
<dbReference type="Proteomes" id="UP000674938">
    <property type="component" value="Unassembled WGS sequence"/>
</dbReference>
<comment type="caution">
    <text evidence="2">The sequence shown here is derived from an EMBL/GenBank/DDBJ whole genome shotgun (WGS) entry which is preliminary data.</text>
</comment>
<dbReference type="CDD" id="cd21809">
    <property type="entry name" value="ABC-2_lan_permease-like"/>
    <property type="match status" value="1"/>
</dbReference>
<keyword evidence="1" id="KW-0472">Membrane</keyword>
<feature type="transmembrane region" description="Helical" evidence="1">
    <location>
        <begin position="134"/>
        <end position="154"/>
    </location>
</feature>
<feature type="transmembrane region" description="Helical" evidence="1">
    <location>
        <begin position="97"/>
        <end position="122"/>
    </location>
</feature>
<dbReference type="Pfam" id="PF12730">
    <property type="entry name" value="ABC2_membrane_4"/>
    <property type="match status" value="1"/>
</dbReference>
<keyword evidence="3" id="KW-1185">Reference proteome</keyword>
<proteinExistence type="predicted"/>
<evidence type="ECO:0000313" key="2">
    <source>
        <dbReference type="EMBL" id="MBP1042463.1"/>
    </source>
</evidence>
<dbReference type="AlphaFoldDB" id="A0A940SXK3"/>
<dbReference type="EMBL" id="JAEEGA010000010">
    <property type="protein sequence ID" value="MBP1042463.1"/>
    <property type="molecule type" value="Genomic_DNA"/>
</dbReference>
<keyword evidence="1" id="KW-1133">Transmembrane helix</keyword>
<organism evidence="2 3">
    <name type="scientific">Vagococcus allomyrinae</name>
    <dbReference type="NCBI Taxonomy" id="2794353"/>
    <lineage>
        <taxon>Bacteria</taxon>
        <taxon>Bacillati</taxon>
        <taxon>Bacillota</taxon>
        <taxon>Bacilli</taxon>
        <taxon>Lactobacillales</taxon>
        <taxon>Enterococcaceae</taxon>
        <taxon>Vagococcus</taxon>
    </lineage>
</organism>
<accession>A0A940SXK3</accession>
<sequence>MQTLISLELLKLKRRHFFLPICLFLGVGLVWCTIIAIKEFNFNESYRNVLVLINDLVIINSMIFPLLIGVMCSRLIDIEHQGKMFRLLQTNNQSIETLFLAKSLVGMLIIVVLGIVQVLYLIGLSIANRLSFEWGPVLLFLLSYLVASIFLVMLHLAISLFIEKQSIGIILALGASFIGLVSGGMLPKVLQLFLPWQYYALLNPVSRTIVNNGYVYSNNSQYSFLMVVIVLLVIGEMVLIRKKAKVMEFC</sequence>
<name>A0A940SXK3_9ENTE</name>
<keyword evidence="1" id="KW-0812">Transmembrane</keyword>
<feature type="transmembrane region" description="Helical" evidence="1">
    <location>
        <begin position="222"/>
        <end position="240"/>
    </location>
</feature>
<feature type="transmembrane region" description="Helical" evidence="1">
    <location>
        <begin position="17"/>
        <end position="37"/>
    </location>
</feature>
<feature type="transmembrane region" description="Helical" evidence="1">
    <location>
        <begin position="57"/>
        <end position="76"/>
    </location>
</feature>
<evidence type="ECO:0000256" key="1">
    <source>
        <dbReference type="SAM" id="Phobius"/>
    </source>
</evidence>
<feature type="transmembrane region" description="Helical" evidence="1">
    <location>
        <begin position="166"/>
        <end position="186"/>
    </location>
</feature>
<evidence type="ECO:0000313" key="3">
    <source>
        <dbReference type="Proteomes" id="UP000674938"/>
    </source>
</evidence>
<gene>
    <name evidence="2" type="ORF">I6N95_15700</name>
</gene>
<reference evidence="2" key="1">
    <citation type="submission" date="2020-12" db="EMBL/GenBank/DDBJ databases">
        <title>Vagococcus allomyrinae sp. nov. and Enterococcus lavae sp. nov., isolated from the larvae of Allomyrina dichotoma.</title>
        <authorList>
            <person name="Lee S.D."/>
        </authorList>
    </citation>
    <scope>NUCLEOTIDE SEQUENCE</scope>
    <source>
        <strain evidence="2">BWB3-3</strain>
    </source>
</reference>